<dbReference type="EMBL" id="JAACYA010000002">
    <property type="protein sequence ID" value="MBK3333268.1"/>
    <property type="molecule type" value="Genomic_DNA"/>
</dbReference>
<comment type="caution">
    <text evidence="1">The sequence shown here is derived from an EMBL/GenBank/DDBJ whole genome shotgun (WGS) entry which is preliminary data.</text>
</comment>
<proteinExistence type="predicted"/>
<protein>
    <submittedName>
        <fullName evidence="1">Uncharacterized protein</fullName>
    </submittedName>
</protein>
<reference evidence="1 2" key="1">
    <citation type="journal article" date="2021" name="Syst. Appl. Microbiol.">
        <title>Persephonella atlantica sp. nov.: How to adapt to physico-chemical gradients in high temperature hydrothermal habitats.</title>
        <authorList>
            <person name="Francois D.X."/>
            <person name="Godfroy A."/>
            <person name="Mathien C."/>
            <person name="Aube J."/>
            <person name="Cathalot C."/>
            <person name="Lesongeur F."/>
            <person name="L'Haridon S."/>
            <person name="Philippon X."/>
            <person name="Roussel E.G."/>
        </authorList>
    </citation>
    <scope>NUCLEOTIDE SEQUENCE [LARGE SCALE GENOMIC DNA]</scope>
    <source>
        <strain evidence="1 2">MO1340</strain>
    </source>
</reference>
<accession>A0ABS1GK02</accession>
<sequence length="66" mass="7992">MNITELEKKIETLSHHYCSIISKTDSYIVKEQMFRAFYETILLIQQMHLDQICRECKNRKKVPQVF</sequence>
<dbReference type="Proteomes" id="UP000772812">
    <property type="component" value="Unassembled WGS sequence"/>
</dbReference>
<organism evidence="1 2">
    <name type="scientific">Persephonella atlantica</name>
    <dbReference type="NCBI Taxonomy" id="2699429"/>
    <lineage>
        <taxon>Bacteria</taxon>
        <taxon>Pseudomonadati</taxon>
        <taxon>Aquificota</taxon>
        <taxon>Aquificia</taxon>
        <taxon>Aquificales</taxon>
        <taxon>Hydrogenothermaceae</taxon>
        <taxon>Persephonella</taxon>
    </lineage>
</organism>
<evidence type="ECO:0000313" key="2">
    <source>
        <dbReference type="Proteomes" id="UP000772812"/>
    </source>
</evidence>
<evidence type="ECO:0000313" key="1">
    <source>
        <dbReference type="EMBL" id="MBK3333268.1"/>
    </source>
</evidence>
<gene>
    <name evidence="1" type="ORF">GWK41_09315</name>
</gene>
<keyword evidence="2" id="KW-1185">Reference proteome</keyword>
<dbReference type="RefSeq" id="WP_200674791.1">
    <property type="nucleotide sequence ID" value="NZ_JAACYA010000002.1"/>
</dbReference>
<name>A0ABS1GK02_9AQUI</name>